<dbReference type="Proteomes" id="UP000286415">
    <property type="component" value="Unassembled WGS sequence"/>
</dbReference>
<keyword evidence="2" id="KW-1185">Reference proteome</keyword>
<organism evidence="1 2">
    <name type="scientific">Clonorchis sinensis</name>
    <name type="common">Chinese liver fluke</name>
    <dbReference type="NCBI Taxonomy" id="79923"/>
    <lineage>
        <taxon>Eukaryota</taxon>
        <taxon>Metazoa</taxon>
        <taxon>Spiralia</taxon>
        <taxon>Lophotrochozoa</taxon>
        <taxon>Platyhelminthes</taxon>
        <taxon>Trematoda</taxon>
        <taxon>Digenea</taxon>
        <taxon>Opisthorchiida</taxon>
        <taxon>Opisthorchiata</taxon>
        <taxon>Opisthorchiidae</taxon>
        <taxon>Clonorchis</taxon>
    </lineage>
</organism>
<comment type="caution">
    <text evidence="1">The sequence shown here is derived from an EMBL/GenBank/DDBJ whole genome shotgun (WGS) entry which is preliminary data.</text>
</comment>
<accession>A0A3R7CIW5</accession>
<evidence type="ECO:0000313" key="1">
    <source>
        <dbReference type="EMBL" id="KAG5453627.1"/>
    </source>
</evidence>
<reference evidence="1 2" key="2">
    <citation type="journal article" date="2021" name="Genomics">
        <title>High-quality reference genome for Clonorchis sinensis.</title>
        <authorList>
            <person name="Young N.D."/>
            <person name="Stroehlein A.J."/>
            <person name="Kinkar L."/>
            <person name="Wang T."/>
            <person name="Sohn W.M."/>
            <person name="Chang B.C.H."/>
            <person name="Kaur P."/>
            <person name="Weisz D."/>
            <person name="Dudchenko O."/>
            <person name="Aiden E.L."/>
            <person name="Korhonen P.K."/>
            <person name="Gasser R.B."/>
        </authorList>
    </citation>
    <scope>NUCLEOTIDE SEQUENCE [LARGE SCALE GENOMIC DNA]</scope>
    <source>
        <strain evidence="1">Cs-k2</strain>
    </source>
</reference>
<proteinExistence type="predicted"/>
<reference evidence="1 2" key="1">
    <citation type="journal article" date="2018" name="Biotechnol. Adv.">
        <title>Improved genomic resources and new bioinformatic workflow for the carcinogenic parasite Clonorchis sinensis: Biotechnological implications.</title>
        <authorList>
            <person name="Wang D."/>
            <person name="Korhonen P.K."/>
            <person name="Gasser R.B."/>
            <person name="Young N.D."/>
        </authorList>
    </citation>
    <scope>NUCLEOTIDE SEQUENCE [LARGE SCALE GENOMIC DNA]</scope>
    <source>
        <strain evidence="1">Cs-k2</strain>
    </source>
</reference>
<gene>
    <name evidence="1" type="ORF">CSKR_111985</name>
</gene>
<name>A0A3R7CIW5_CLOSI</name>
<dbReference type="AlphaFoldDB" id="A0A3R7CIW5"/>
<dbReference type="EMBL" id="NIRI02000010">
    <property type="protein sequence ID" value="KAG5453627.1"/>
    <property type="molecule type" value="Genomic_DNA"/>
</dbReference>
<sequence length="212" mass="23891">MFGELRQRTCYPKRVVLLVTLGMRHSLHMRFFHVWRVLTLCFQRKLYDWLGRSGSIPVLVLPSGGMAVRHRKGVTAERFLVQSTMAIGIPLPPRTPNEQVLLATRIPDDGDVLQVPLQRDYDEHIVPSRAELQNTHSTLWLTTIFTTEDHLITMNRLGRLHRSWILQIDIRGNTPSGIDQLAQTAIIIAAVQIIGPSGNHSFPGVHAGNLDA</sequence>
<protein>
    <submittedName>
        <fullName evidence="1">Uncharacterized protein</fullName>
    </submittedName>
</protein>
<dbReference type="InParanoid" id="A0A3R7CIW5"/>
<evidence type="ECO:0000313" key="2">
    <source>
        <dbReference type="Proteomes" id="UP000286415"/>
    </source>
</evidence>